<dbReference type="InterPro" id="IPR036770">
    <property type="entry name" value="Ankyrin_rpt-contain_sf"/>
</dbReference>
<dbReference type="InterPro" id="IPR002110">
    <property type="entry name" value="Ankyrin_rpt"/>
</dbReference>
<feature type="compositionally biased region" description="Low complexity" evidence="4">
    <location>
        <begin position="279"/>
        <end position="295"/>
    </location>
</feature>
<proteinExistence type="predicted"/>
<dbReference type="AlphaFoldDB" id="A0A1S8B6D2"/>
<feature type="repeat" description="ANK" evidence="3">
    <location>
        <begin position="332"/>
        <end position="364"/>
    </location>
</feature>
<evidence type="ECO:0000256" key="2">
    <source>
        <dbReference type="ARBA" id="ARBA00023043"/>
    </source>
</evidence>
<name>A0A1S8B6D2_9PEZI</name>
<dbReference type="SUPFAM" id="SSF48403">
    <property type="entry name" value="Ankyrin repeat"/>
    <property type="match status" value="1"/>
</dbReference>
<keyword evidence="2 3" id="KW-0040">ANK repeat</keyword>
<dbReference type="Pfam" id="PF12796">
    <property type="entry name" value="Ank_2"/>
    <property type="match status" value="1"/>
</dbReference>
<evidence type="ECO:0000256" key="3">
    <source>
        <dbReference type="PROSITE-ProRule" id="PRU00023"/>
    </source>
</evidence>
<dbReference type="STRING" id="420778.A0A1S8B6D2"/>
<evidence type="ECO:0000313" key="5">
    <source>
        <dbReference type="EMBL" id="OMP83055.1"/>
    </source>
</evidence>
<feature type="region of interest" description="Disordered" evidence="4">
    <location>
        <begin position="229"/>
        <end position="250"/>
    </location>
</feature>
<dbReference type="SMART" id="SM00248">
    <property type="entry name" value="ANK"/>
    <property type="match status" value="2"/>
</dbReference>
<reference evidence="5 6" key="1">
    <citation type="submission" date="2017-01" db="EMBL/GenBank/DDBJ databases">
        <title>Draft genome sequence of Diplodia seriata F98.1, a fungal species involved in grapevine trunk diseases.</title>
        <authorList>
            <person name="Robert-Siegwald G."/>
            <person name="Vallet J."/>
            <person name="Abou-Mansour E."/>
            <person name="Xu J."/>
            <person name="Rey P."/>
            <person name="Bertsch C."/>
            <person name="Rego C."/>
            <person name="Larignon P."/>
            <person name="Fontaine F."/>
            <person name="Lebrun M.-H."/>
        </authorList>
    </citation>
    <scope>NUCLEOTIDE SEQUENCE [LARGE SCALE GENOMIC DNA]</scope>
    <source>
        <strain evidence="5 6">F98.1</strain>
    </source>
</reference>
<dbReference type="Proteomes" id="UP000190776">
    <property type="component" value="Unassembled WGS sequence"/>
</dbReference>
<feature type="compositionally biased region" description="Basic residues" evidence="4">
    <location>
        <begin position="56"/>
        <end position="72"/>
    </location>
</feature>
<feature type="repeat" description="ANK" evidence="3">
    <location>
        <begin position="299"/>
        <end position="331"/>
    </location>
</feature>
<feature type="region of interest" description="Disordered" evidence="4">
    <location>
        <begin position="52"/>
        <end position="154"/>
    </location>
</feature>
<dbReference type="OrthoDB" id="539213at2759"/>
<accession>A0A1S8B6D2</accession>
<dbReference type="PROSITE" id="PS50088">
    <property type="entry name" value="ANK_REPEAT"/>
    <property type="match status" value="2"/>
</dbReference>
<sequence length="364" mass="38330">MASALTDSMASFQNFAATPNFSAQQHPVDTGMCSDEEDWTSVADAAERRRIQNRNAQRKYRKSSIHHLHHPRHTTDFSPSPGRNLKRRVQALEQQQHHQQQTAYRQTSPFPPTSIDLQHLFGPPSTHGFALPVHSSGTATPNRATPLPTPPCEPSSGMASTQCATCHQCGSVVPMAPLQGGGAAAAAAAAADLLALQAAGMTTPPFHHIVEDWTSTIFDDCVLAGGPDISMSDGNPTTTTTPPNSVCGSADSTSSAIGGLNISLTGSDGAESTKHHLISSPASSTSTRPRTASSRQSISGRSLLHIAAERGNEAMVAFLLEQGGDPNAADDNGWTPLHLAVEQGHRETVSRLLEAGGDLFAKTA</sequence>
<protein>
    <submittedName>
        <fullName evidence="5">BRCA1-associated RING domain protein 1</fullName>
    </submittedName>
</protein>
<feature type="region of interest" description="Disordered" evidence="4">
    <location>
        <begin position="262"/>
        <end position="299"/>
    </location>
</feature>
<evidence type="ECO:0000313" key="6">
    <source>
        <dbReference type="Proteomes" id="UP000190776"/>
    </source>
</evidence>
<evidence type="ECO:0000256" key="4">
    <source>
        <dbReference type="SAM" id="MobiDB-lite"/>
    </source>
</evidence>
<comment type="caution">
    <text evidence="5">The sequence shown here is derived from an EMBL/GenBank/DDBJ whole genome shotgun (WGS) entry which is preliminary data.</text>
</comment>
<dbReference type="CDD" id="cd14688">
    <property type="entry name" value="bZIP_YAP"/>
    <property type="match status" value="1"/>
</dbReference>
<gene>
    <name evidence="5" type="ORF">BK809_0004436</name>
</gene>
<dbReference type="Gene3D" id="1.25.40.20">
    <property type="entry name" value="Ankyrin repeat-containing domain"/>
    <property type="match status" value="1"/>
</dbReference>
<dbReference type="PROSITE" id="PS50297">
    <property type="entry name" value="ANK_REP_REGION"/>
    <property type="match status" value="2"/>
</dbReference>
<dbReference type="PANTHER" id="PTHR24171">
    <property type="entry name" value="ANKYRIN REPEAT DOMAIN-CONTAINING PROTEIN 39-RELATED"/>
    <property type="match status" value="1"/>
</dbReference>
<organism evidence="5 6">
    <name type="scientific">Diplodia seriata</name>
    <dbReference type="NCBI Taxonomy" id="420778"/>
    <lineage>
        <taxon>Eukaryota</taxon>
        <taxon>Fungi</taxon>
        <taxon>Dikarya</taxon>
        <taxon>Ascomycota</taxon>
        <taxon>Pezizomycotina</taxon>
        <taxon>Dothideomycetes</taxon>
        <taxon>Dothideomycetes incertae sedis</taxon>
        <taxon>Botryosphaeriales</taxon>
        <taxon>Botryosphaeriaceae</taxon>
        <taxon>Diplodia</taxon>
    </lineage>
</organism>
<evidence type="ECO:0000256" key="1">
    <source>
        <dbReference type="ARBA" id="ARBA00022737"/>
    </source>
</evidence>
<dbReference type="EMBL" id="MSZU01000111">
    <property type="protein sequence ID" value="OMP83055.1"/>
    <property type="molecule type" value="Genomic_DNA"/>
</dbReference>
<keyword evidence="1" id="KW-0677">Repeat</keyword>